<comment type="subcellular location">
    <subcellularLocation>
        <location evidence="1">Cell membrane</location>
        <topology evidence="1">Multi-pass membrane protein</topology>
    </subcellularLocation>
</comment>
<reference evidence="10" key="3">
    <citation type="submission" date="2021-01" db="EMBL/GenBank/DDBJ databases">
        <title>Outbreak of Burkholderia contaminns endophthalmitis traced to a clinical ventilation system.</title>
        <authorList>
            <person name="Lipuma J."/>
            <person name="Spilker T."/>
            <person name="Kratholm J."/>
        </authorList>
    </citation>
    <scope>NUCLEOTIDE SEQUENCE</scope>
    <source>
        <strain evidence="10">HI4954</strain>
    </source>
</reference>
<dbReference type="PANTHER" id="PTHR30509">
    <property type="entry name" value="P-HYDROXYBENZOIC ACID EFFLUX PUMP SUBUNIT-RELATED"/>
    <property type="match status" value="1"/>
</dbReference>
<dbReference type="Pfam" id="PF13515">
    <property type="entry name" value="FUSC_2"/>
    <property type="match status" value="1"/>
</dbReference>
<reference evidence="12 14" key="5">
    <citation type="submission" date="2021-12" db="EMBL/GenBank/DDBJ databases">
        <title>Genomic and phenotypic characterization of three Burkholderia contaminans isolates recovered from different sources.</title>
        <authorList>
            <person name="Lopez De Volder A."/>
            <person name="Fan Y."/>
            <person name="Nunvar J."/>
            <person name="Herrera T."/>
            <person name="Timp W."/>
            <person name="Degrossi J."/>
        </authorList>
    </citation>
    <scope>NUCLEOTIDE SEQUENCE [LARGE SCALE GENOMIC DNA]</scope>
    <source>
        <strain evidence="12 14">LMG 23361</strain>
    </source>
</reference>
<evidence type="ECO:0000256" key="2">
    <source>
        <dbReference type="ARBA" id="ARBA00022475"/>
    </source>
</evidence>
<keyword evidence="5 7" id="KW-0472">Membrane</keyword>
<feature type="transmembrane region" description="Helical" evidence="7">
    <location>
        <begin position="149"/>
        <end position="168"/>
    </location>
</feature>
<dbReference type="Proteomes" id="UP000611459">
    <property type="component" value="Unassembled WGS sequence"/>
</dbReference>
<proteinExistence type="inferred from homology"/>
<evidence type="ECO:0000256" key="3">
    <source>
        <dbReference type="ARBA" id="ARBA00022692"/>
    </source>
</evidence>
<evidence type="ECO:0000313" key="11">
    <source>
        <dbReference type="EMBL" id="MBO1831305.1"/>
    </source>
</evidence>
<dbReference type="PANTHER" id="PTHR30509:SF9">
    <property type="entry name" value="MULTIDRUG RESISTANCE PROTEIN MDTO"/>
    <property type="match status" value="1"/>
</dbReference>
<comment type="similarity">
    <text evidence="6">Belongs to the YccS/YhfK family.</text>
</comment>
<dbReference type="GO" id="GO:0005886">
    <property type="term" value="C:plasma membrane"/>
    <property type="evidence" value="ECO:0007669"/>
    <property type="project" value="UniProtKB-SubCell"/>
</dbReference>
<protein>
    <submittedName>
        <fullName evidence="10">FUSC family protein</fullName>
    </submittedName>
</protein>
<reference evidence="11 13" key="4">
    <citation type="submission" date="2021-03" db="EMBL/GenBank/DDBJ databases">
        <title>Clinical course, treatment and visual outcome of an outbreak of Burkholderia contaminans endophthalmitis following cataract surgery.</title>
        <authorList>
            <person name="Lind C."/>
            <person name="Olsen K."/>
            <person name="Angelsen N.K."/>
            <person name="Krefting E.A."/>
            <person name="Fossen K."/>
            <person name="Gravningen K."/>
            <person name="Depoorter E."/>
            <person name="Vandamme P."/>
            <person name="Bertelsen G."/>
        </authorList>
    </citation>
    <scope>NUCLEOTIDE SEQUENCE [LARGE SCALE GENOMIC DNA]</scope>
    <source>
        <strain evidence="11 13">51242556</strain>
    </source>
</reference>
<evidence type="ECO:0000259" key="8">
    <source>
        <dbReference type="Pfam" id="PF13515"/>
    </source>
</evidence>
<keyword evidence="4 7" id="KW-1133">Transmembrane helix</keyword>
<dbReference type="EMBL" id="CP090642">
    <property type="protein sequence ID" value="WFN23184.1"/>
    <property type="molecule type" value="Genomic_DNA"/>
</dbReference>
<sequence length="676" mass="71009">MSVTKRIRDTIARALRDGRHHLPLSAALKAGLICAAPALLAAMLHAPLLCWAAIATFWTCLADDPSESIRARAVAGLWFGAIGALASVCATTVAEVGWLAVALTGVAVYLGGLARLGGTVTGTRGLLLATACAVSAAFPAHPWPAPAQYAASFAGGSLWAVVCLVGFWRESHAARARRAAFAYLYAASSFVRALVPVAQDPRRASGPNRAALRTRLDAMTRTAQAEPIGAGAAAVAWQLGGERSIALLAGLESLLGNRPADCATAATLLVPLLHRLVALIDAHADAVLERPGCDAALARLRNRLAADMRSATLRADGSALDDHARAWLQSCMTLVTAFTEIGDIRAGDRNQAPPAAPERPRPFQAIGFAMAAALTEIRANGRVARYALRLAVATMLSAVLARALGVQQGYWIVLTTLFVMQPTVPHTVRISGLRVFGTILGAIVASGVALASHNMALLALAIVPLATGTFSTRPVSYVSYILFLTPHFILVAYLGTPVASPWLLAGIRVANSVAGALVALGVSVLAWPEWERGKLDAVSNRAIAAVAEYIELVRAFVSKRGVEADALIAARRRACCATDELDALSAAMRLETGTKRSRIDDACELVRQLRNAVGGAAPLECLAASMSDARRERLATVDLSGVEMPADAAARAVTARDSRACRFIPFRTDHPPTRTS</sequence>
<keyword evidence="13" id="KW-1185">Reference proteome</keyword>
<evidence type="ECO:0000256" key="4">
    <source>
        <dbReference type="ARBA" id="ARBA00022989"/>
    </source>
</evidence>
<evidence type="ECO:0000256" key="5">
    <source>
        <dbReference type="ARBA" id="ARBA00023136"/>
    </source>
</evidence>
<feature type="transmembrane region" description="Helical" evidence="7">
    <location>
        <begin position="477"/>
        <end position="495"/>
    </location>
</feature>
<reference evidence="9" key="2">
    <citation type="journal article" date="2017" name="Genome Announc.">
        <title>High-Quality Draft Genome Sequence of Burkholderia contaminans CH-1, a Gram-Negative Bacterium That Metabolizes 2-Azahypoxanthine, a Plant Growth-Regulating Compound.</title>
        <authorList>
            <person name="Choi J.-H."/>
            <person name="Sugiura H."/>
            <person name="Moriuchi R."/>
            <person name="Kawagishi H."/>
            <person name="Dohra H."/>
        </authorList>
    </citation>
    <scope>NUCLEOTIDE SEQUENCE</scope>
    <source>
        <strain evidence="9">CH-1</strain>
    </source>
</reference>
<feature type="domain" description="Integral membrane bound transporter" evidence="8">
    <location>
        <begin position="397"/>
        <end position="520"/>
    </location>
</feature>
<evidence type="ECO:0000313" key="9">
    <source>
        <dbReference type="EMBL" id="BBA44372.1"/>
    </source>
</evidence>
<feature type="transmembrane region" description="Helical" evidence="7">
    <location>
        <begin position="46"/>
        <end position="62"/>
    </location>
</feature>
<name>A0A250LIH5_9BURK</name>
<dbReference type="Proteomes" id="UP001220209">
    <property type="component" value="Chromosome 3"/>
</dbReference>
<dbReference type="AlphaFoldDB" id="A0A250LIH5"/>
<evidence type="ECO:0000313" key="14">
    <source>
        <dbReference type="Proteomes" id="UP001220209"/>
    </source>
</evidence>
<gene>
    <name evidence="9" type="ORF">BCCH1_68760</name>
    <name evidence="11" type="ORF">J4M89_18185</name>
    <name evidence="10" type="ORF">JIN94_16645</name>
    <name evidence="12" type="ORF">LXE91_35210</name>
</gene>
<dbReference type="GeneID" id="93194996"/>
<evidence type="ECO:0000313" key="12">
    <source>
        <dbReference type="EMBL" id="WFN23184.1"/>
    </source>
</evidence>
<evidence type="ECO:0000256" key="7">
    <source>
        <dbReference type="SAM" id="Phobius"/>
    </source>
</evidence>
<dbReference type="RefSeq" id="WP_082139469.1">
    <property type="nucleotide sequence ID" value="NZ_AP018359.1"/>
</dbReference>
<dbReference type="InterPro" id="IPR049453">
    <property type="entry name" value="Memb_transporter_dom"/>
</dbReference>
<reference evidence="9" key="1">
    <citation type="journal article" date="2016" name="Biosci. Biotechnol. Biochem.">
        <title>Bioconversion of AHX to AOH by resting cells of Burkholderia contaminans CH-1.</title>
        <authorList>
            <person name="Choi J.H."/>
            <person name="Kikuchi A."/>
            <person name="Pumkaeo P."/>
            <person name="Hirai H."/>
            <person name="Tokuyama S."/>
            <person name="Kawagishi H."/>
        </authorList>
    </citation>
    <scope>NUCLEOTIDE SEQUENCE</scope>
    <source>
        <strain evidence="9">CH-1</strain>
    </source>
</reference>
<dbReference type="Proteomes" id="UP000664048">
    <property type="component" value="Unassembled WGS sequence"/>
</dbReference>
<accession>A0A250LIH5</accession>
<feature type="transmembrane region" description="Helical" evidence="7">
    <location>
        <begin position="440"/>
        <end position="465"/>
    </location>
</feature>
<dbReference type="EMBL" id="JAENIB010000005">
    <property type="protein sequence ID" value="MBK1931517.1"/>
    <property type="molecule type" value="Genomic_DNA"/>
</dbReference>
<evidence type="ECO:0000256" key="1">
    <source>
        <dbReference type="ARBA" id="ARBA00004651"/>
    </source>
</evidence>
<feature type="transmembrane region" description="Helical" evidence="7">
    <location>
        <begin position="99"/>
        <end position="118"/>
    </location>
</feature>
<keyword evidence="3 7" id="KW-0812">Transmembrane</keyword>
<dbReference type="EMBL" id="JAGEMX010000005">
    <property type="protein sequence ID" value="MBO1831305.1"/>
    <property type="molecule type" value="Genomic_DNA"/>
</dbReference>
<feature type="transmembrane region" description="Helical" evidence="7">
    <location>
        <begin position="74"/>
        <end position="93"/>
    </location>
</feature>
<organism evidence="9">
    <name type="scientific">Burkholderia contaminans</name>
    <dbReference type="NCBI Taxonomy" id="488447"/>
    <lineage>
        <taxon>Bacteria</taxon>
        <taxon>Pseudomonadati</taxon>
        <taxon>Pseudomonadota</taxon>
        <taxon>Betaproteobacteria</taxon>
        <taxon>Burkholderiales</taxon>
        <taxon>Burkholderiaceae</taxon>
        <taxon>Burkholderia</taxon>
        <taxon>Burkholderia cepacia complex</taxon>
    </lineage>
</organism>
<keyword evidence="2" id="KW-1003">Cell membrane</keyword>
<feature type="transmembrane region" description="Helical" evidence="7">
    <location>
        <begin position="502"/>
        <end position="527"/>
    </location>
</feature>
<evidence type="ECO:0000313" key="10">
    <source>
        <dbReference type="EMBL" id="MBK1931517.1"/>
    </source>
</evidence>
<dbReference type="OrthoDB" id="138020at2"/>
<evidence type="ECO:0000313" key="13">
    <source>
        <dbReference type="Proteomes" id="UP000664048"/>
    </source>
</evidence>
<evidence type="ECO:0000256" key="6">
    <source>
        <dbReference type="ARBA" id="ARBA00043993"/>
    </source>
</evidence>
<dbReference type="EMBL" id="AP018359">
    <property type="protein sequence ID" value="BBA44372.1"/>
    <property type="molecule type" value="Genomic_DNA"/>
</dbReference>